<protein>
    <recommendedName>
        <fullName evidence="2">Prolyl 4-hydroxylase alpha subunit Fe(2+) 2OG dioxygenase domain-containing protein</fullName>
    </recommendedName>
</protein>
<evidence type="ECO:0000313" key="1">
    <source>
        <dbReference type="EMBL" id="SVA99617.1"/>
    </source>
</evidence>
<dbReference type="AlphaFoldDB" id="A0A382AF62"/>
<evidence type="ECO:0008006" key="2">
    <source>
        <dbReference type="Google" id="ProtNLM"/>
    </source>
</evidence>
<dbReference type="EMBL" id="UINC01024944">
    <property type="protein sequence ID" value="SVA99617.1"/>
    <property type="molecule type" value="Genomic_DNA"/>
</dbReference>
<gene>
    <name evidence="1" type="ORF">METZ01_LOCUS152471</name>
</gene>
<sequence length="240" mass="27662">MDVPEDLKRKLIEIIVRDVTNFFVYDKNDPNADFLKEYEMMANEVIRYYLTNAYNITDAKSLNIEGNAFGNHQVYGGRSYPHYHHSFDGVMIHYLTAGEEYVLDENNKVQEIEEKHKIHKDTSREVRQGYYGVDGSKARLDDKVHDLNEGELMNEKFPLQGSGNLILQDPRPSVNYPIDEKNFVIPPKSGQVICHPSYLWHESNTFLGNGIRVAIVVNYRVLTQLIQPGQKPIKSFLNAN</sequence>
<dbReference type="Gene3D" id="2.60.120.620">
    <property type="entry name" value="q2cbj1_9rhob like domain"/>
    <property type="match status" value="1"/>
</dbReference>
<organism evidence="1">
    <name type="scientific">marine metagenome</name>
    <dbReference type="NCBI Taxonomy" id="408172"/>
    <lineage>
        <taxon>unclassified sequences</taxon>
        <taxon>metagenomes</taxon>
        <taxon>ecological metagenomes</taxon>
    </lineage>
</organism>
<reference evidence="1" key="1">
    <citation type="submission" date="2018-05" db="EMBL/GenBank/DDBJ databases">
        <authorList>
            <person name="Lanie J.A."/>
            <person name="Ng W.-L."/>
            <person name="Kazmierczak K.M."/>
            <person name="Andrzejewski T.M."/>
            <person name="Davidsen T.M."/>
            <person name="Wayne K.J."/>
            <person name="Tettelin H."/>
            <person name="Glass J.I."/>
            <person name="Rusch D."/>
            <person name="Podicherti R."/>
            <person name="Tsui H.-C.T."/>
            <person name="Winkler M.E."/>
        </authorList>
    </citation>
    <scope>NUCLEOTIDE SEQUENCE</scope>
</reference>
<proteinExistence type="predicted"/>
<accession>A0A382AF62</accession>
<name>A0A382AF62_9ZZZZ</name>